<protein>
    <recommendedName>
        <fullName evidence="4">Short-chain dehydrogenase</fullName>
    </recommendedName>
</protein>
<gene>
    <name evidence="3" type="ORF">BECKDK2373B_GA0170837_106418</name>
</gene>
<dbReference type="InterPro" id="IPR002347">
    <property type="entry name" value="SDR_fam"/>
</dbReference>
<name>A0A450STI6_9GAMM</name>
<comment type="similarity">
    <text evidence="1">Belongs to the short-chain dehydrogenases/reductases (SDR) family.</text>
</comment>
<proteinExistence type="inferred from homology"/>
<dbReference type="SUPFAM" id="SSF51735">
    <property type="entry name" value="NAD(P)-binding Rossmann-fold domains"/>
    <property type="match status" value="1"/>
</dbReference>
<keyword evidence="2" id="KW-0560">Oxidoreductase</keyword>
<evidence type="ECO:0000256" key="2">
    <source>
        <dbReference type="ARBA" id="ARBA00023002"/>
    </source>
</evidence>
<dbReference type="PANTHER" id="PTHR43669:SF6">
    <property type="entry name" value="DECAPRENYLPHOSPHORYL-2-KETO-BETA-D-ERYTHRO-PENTOSE REDUCTASE"/>
    <property type="match status" value="1"/>
</dbReference>
<dbReference type="NCBIfam" id="NF005489">
    <property type="entry name" value="PRK07102.1"/>
    <property type="match status" value="1"/>
</dbReference>
<dbReference type="PANTHER" id="PTHR43669">
    <property type="entry name" value="5-KETO-D-GLUCONATE 5-REDUCTASE"/>
    <property type="match status" value="1"/>
</dbReference>
<evidence type="ECO:0008006" key="4">
    <source>
        <dbReference type="Google" id="ProtNLM"/>
    </source>
</evidence>
<accession>A0A450STI6</accession>
<sequence>MSKGAVLVLGARSDIGMAVAHRFAQEGHPIQLAARQAETLEADRADIELRYGVNVSLHEFDALDTPTYSAFLDGLPELPNIAVCAVGYMGEQTKSEQDIGVAVQIMRSNYEGPASILAELANRFEQRGSGTLVGISSVAGERGRATNYIYGSAKAGFTAFLSGLRNRLDRKGVHVVTVLPGFVATKMTEGLGLPVRLTAQPIEVADAIFEAFKKKRNIIYVRPVWWLIMMVIRNLPEIIFKELSL</sequence>
<evidence type="ECO:0000256" key="1">
    <source>
        <dbReference type="ARBA" id="ARBA00006484"/>
    </source>
</evidence>
<dbReference type="Pfam" id="PF00106">
    <property type="entry name" value="adh_short"/>
    <property type="match status" value="1"/>
</dbReference>
<dbReference type="GO" id="GO:0016491">
    <property type="term" value="F:oxidoreductase activity"/>
    <property type="evidence" value="ECO:0007669"/>
    <property type="project" value="UniProtKB-KW"/>
</dbReference>
<dbReference type="PRINTS" id="PR00081">
    <property type="entry name" value="GDHRDH"/>
</dbReference>
<evidence type="ECO:0000313" key="3">
    <source>
        <dbReference type="EMBL" id="VFJ57212.1"/>
    </source>
</evidence>
<reference evidence="3" key="1">
    <citation type="submission" date="2019-02" db="EMBL/GenBank/DDBJ databases">
        <authorList>
            <person name="Gruber-Vodicka R. H."/>
            <person name="Seah K. B. B."/>
        </authorList>
    </citation>
    <scope>NUCLEOTIDE SEQUENCE</scope>
    <source>
        <strain evidence="3">BECK_DK47</strain>
    </source>
</reference>
<dbReference type="AlphaFoldDB" id="A0A450STI6"/>
<dbReference type="Gene3D" id="3.40.50.720">
    <property type="entry name" value="NAD(P)-binding Rossmann-like Domain"/>
    <property type="match status" value="1"/>
</dbReference>
<dbReference type="EMBL" id="CAADEX010000064">
    <property type="protein sequence ID" value="VFJ57212.1"/>
    <property type="molecule type" value="Genomic_DNA"/>
</dbReference>
<organism evidence="3">
    <name type="scientific">Candidatus Kentrum sp. DK</name>
    <dbReference type="NCBI Taxonomy" id="2126562"/>
    <lineage>
        <taxon>Bacteria</taxon>
        <taxon>Pseudomonadati</taxon>
        <taxon>Pseudomonadota</taxon>
        <taxon>Gammaproteobacteria</taxon>
        <taxon>Candidatus Kentrum</taxon>
    </lineage>
</organism>
<dbReference type="InterPro" id="IPR036291">
    <property type="entry name" value="NAD(P)-bd_dom_sf"/>
</dbReference>